<name>A0A6N2K8J0_SALVM</name>
<dbReference type="EMBL" id="CAADRP010000147">
    <property type="protein sequence ID" value="VFU23924.1"/>
    <property type="molecule type" value="Genomic_DNA"/>
</dbReference>
<gene>
    <name evidence="2" type="ORF">SVIM_LOCUS40515</name>
</gene>
<proteinExistence type="predicted"/>
<reference evidence="2" key="1">
    <citation type="submission" date="2019-03" db="EMBL/GenBank/DDBJ databases">
        <authorList>
            <person name="Mank J."/>
            <person name="Almeida P."/>
        </authorList>
    </citation>
    <scope>NUCLEOTIDE SEQUENCE</scope>
    <source>
        <strain evidence="2">78183</strain>
    </source>
</reference>
<dbReference type="AlphaFoldDB" id="A0A6N2K8J0"/>
<evidence type="ECO:0000313" key="2">
    <source>
        <dbReference type="EMBL" id="VFU23924.1"/>
    </source>
</evidence>
<sequence>MLAPTMKPIAIGAMIPKLPFFGSTAVAYTVYTSPKVITISRTKAFHTPTPVDREKAEATGGELEKQASDGGSQELSDPVKDAT</sequence>
<evidence type="ECO:0000256" key="1">
    <source>
        <dbReference type="SAM" id="MobiDB-lite"/>
    </source>
</evidence>
<accession>A0A6N2K8J0</accession>
<organism evidence="2">
    <name type="scientific">Salix viminalis</name>
    <name type="common">Common osier</name>
    <name type="synonym">Basket willow</name>
    <dbReference type="NCBI Taxonomy" id="40686"/>
    <lineage>
        <taxon>Eukaryota</taxon>
        <taxon>Viridiplantae</taxon>
        <taxon>Streptophyta</taxon>
        <taxon>Embryophyta</taxon>
        <taxon>Tracheophyta</taxon>
        <taxon>Spermatophyta</taxon>
        <taxon>Magnoliopsida</taxon>
        <taxon>eudicotyledons</taxon>
        <taxon>Gunneridae</taxon>
        <taxon>Pentapetalae</taxon>
        <taxon>rosids</taxon>
        <taxon>fabids</taxon>
        <taxon>Malpighiales</taxon>
        <taxon>Salicaceae</taxon>
        <taxon>Saliceae</taxon>
        <taxon>Salix</taxon>
    </lineage>
</organism>
<feature type="region of interest" description="Disordered" evidence="1">
    <location>
        <begin position="46"/>
        <end position="83"/>
    </location>
</feature>
<feature type="compositionally biased region" description="Basic and acidic residues" evidence="1">
    <location>
        <begin position="51"/>
        <end position="67"/>
    </location>
</feature>
<protein>
    <submittedName>
        <fullName evidence="2">Uncharacterized protein</fullName>
    </submittedName>
</protein>